<comment type="caution">
    <text evidence="2">The sequence shown here is derived from an EMBL/GenBank/DDBJ whole genome shotgun (WGS) entry which is preliminary data.</text>
</comment>
<reference evidence="2" key="1">
    <citation type="submission" date="2020-05" db="EMBL/GenBank/DDBJ databases">
        <title>Mycena genomes resolve the evolution of fungal bioluminescence.</title>
        <authorList>
            <person name="Tsai I.J."/>
        </authorList>
    </citation>
    <scope>NUCLEOTIDE SEQUENCE</scope>
    <source>
        <strain evidence="2">160909Yilan</strain>
    </source>
</reference>
<organism evidence="2 3">
    <name type="scientific">Mycena sanguinolenta</name>
    <dbReference type="NCBI Taxonomy" id="230812"/>
    <lineage>
        <taxon>Eukaryota</taxon>
        <taxon>Fungi</taxon>
        <taxon>Dikarya</taxon>
        <taxon>Basidiomycota</taxon>
        <taxon>Agaricomycotina</taxon>
        <taxon>Agaricomycetes</taxon>
        <taxon>Agaricomycetidae</taxon>
        <taxon>Agaricales</taxon>
        <taxon>Marasmiineae</taxon>
        <taxon>Mycenaceae</taxon>
        <taxon>Mycena</taxon>
    </lineage>
</organism>
<name>A0A8H6YAN0_9AGAR</name>
<dbReference type="EMBL" id="JACAZH010000010">
    <property type="protein sequence ID" value="KAF7357510.1"/>
    <property type="molecule type" value="Genomic_DNA"/>
</dbReference>
<feature type="region of interest" description="Disordered" evidence="1">
    <location>
        <begin position="92"/>
        <end position="116"/>
    </location>
</feature>
<keyword evidence="3" id="KW-1185">Reference proteome</keyword>
<protein>
    <submittedName>
        <fullName evidence="2">Uncharacterized protein</fullName>
    </submittedName>
</protein>
<gene>
    <name evidence="2" type="ORF">MSAN_01347300</name>
</gene>
<sequence length="450" mass="50686">MVTLTTRESIYYLSEFATFLQSQSKNSDIGNYDVQEVAKRRGKDEIARTRLVNHLATLFTRGRVNDNEKRRMVAVVAGPVLRDRMSLLVAMSSSPSSSSSAEKTNVSGGEDGGSGARTQHIIPAVEDFETVLALTKNINLASIPFDRFVALSLRLLRSAAVRIRTQSSSASETLAPLTEFFVRACFGEIEARFNVFKKAYPLEMLAKWSPADDEELPSSKVTITNAVIRLLLAKVKISNNIFLLTKDNVSVWWSAFIKLLDMMDKFVAEACKFKSDDGVESFAAVSEALHSYLREVPSAMWEASSLGVHLSKCRNSSIQDEEIDPDEEGADSVADALPTDVKTLSKSVARCARTIPRLGCRVRMDDRSKMFVVQCDIAVDGAVMSWRFVGRNWVVGRRLRIELSGRIWWLFERPARWGQRKKRRQRRWGTRPQHGRLWRSARPVTVKRDS</sequence>
<accession>A0A8H6YAN0</accession>
<evidence type="ECO:0000313" key="3">
    <source>
        <dbReference type="Proteomes" id="UP000623467"/>
    </source>
</evidence>
<dbReference type="Proteomes" id="UP000623467">
    <property type="component" value="Unassembled WGS sequence"/>
</dbReference>
<proteinExistence type="predicted"/>
<dbReference type="AlphaFoldDB" id="A0A8H6YAN0"/>
<evidence type="ECO:0000256" key="1">
    <source>
        <dbReference type="SAM" id="MobiDB-lite"/>
    </source>
</evidence>
<dbReference type="OrthoDB" id="2989261at2759"/>
<evidence type="ECO:0000313" key="2">
    <source>
        <dbReference type="EMBL" id="KAF7357510.1"/>
    </source>
</evidence>